<proteinExistence type="predicted"/>
<organism evidence="1 2">
    <name type="scientific">Diplodia seriata</name>
    <dbReference type="NCBI Taxonomy" id="420778"/>
    <lineage>
        <taxon>Eukaryota</taxon>
        <taxon>Fungi</taxon>
        <taxon>Dikarya</taxon>
        <taxon>Ascomycota</taxon>
        <taxon>Pezizomycotina</taxon>
        <taxon>Dothideomycetes</taxon>
        <taxon>Dothideomycetes incertae sedis</taxon>
        <taxon>Botryosphaeriales</taxon>
        <taxon>Botryosphaeriaceae</taxon>
        <taxon>Diplodia</taxon>
    </lineage>
</organism>
<dbReference type="EMBL" id="JAJVCZ030000004">
    <property type="protein sequence ID" value="KAL0260530.1"/>
    <property type="molecule type" value="Genomic_DNA"/>
</dbReference>
<keyword evidence="2" id="KW-1185">Reference proteome</keyword>
<dbReference type="RefSeq" id="XP_066633559.1">
    <property type="nucleotide sequence ID" value="XM_066775678.1"/>
</dbReference>
<protein>
    <submittedName>
        <fullName evidence="1">Uncharacterized protein</fullName>
    </submittedName>
</protein>
<dbReference type="Proteomes" id="UP001430584">
    <property type="component" value="Unassembled WGS sequence"/>
</dbReference>
<evidence type="ECO:0000313" key="1">
    <source>
        <dbReference type="EMBL" id="KAL0260530.1"/>
    </source>
</evidence>
<dbReference type="GeneID" id="92008304"/>
<name>A0ABR3CIR9_9PEZI</name>
<reference evidence="1 2" key="1">
    <citation type="submission" date="2024-02" db="EMBL/GenBank/DDBJ databases">
        <title>De novo assembly and annotation of 12 fungi associated with fruit tree decline syndrome in Ontario, Canada.</title>
        <authorList>
            <person name="Sulman M."/>
            <person name="Ellouze W."/>
            <person name="Ilyukhin E."/>
        </authorList>
    </citation>
    <scope>NUCLEOTIDE SEQUENCE [LARGE SCALE GENOMIC DNA]</scope>
    <source>
        <strain evidence="1 2">FDS-637</strain>
    </source>
</reference>
<evidence type="ECO:0000313" key="2">
    <source>
        <dbReference type="Proteomes" id="UP001430584"/>
    </source>
</evidence>
<sequence>MIYQHWLSDHSGNAPSAGDTENIVSDIELYLQLKPEGNDFAHKVDTIVDGCPKIAWDKGKRRSGAGKAKDAMTSKEIEQLEPRSKALRQKLVKADSSLKTAKIACITEQEGARRRNQLRTATKDTYRNARVVTEQLRSECCAFQEEINELDKACKTSIEAHAATATQFKNERSEKATAIHEAAVVQDELSQTIQLIVES</sequence>
<comment type="caution">
    <text evidence="1">The sequence shown here is derived from an EMBL/GenBank/DDBJ whole genome shotgun (WGS) entry which is preliminary data.</text>
</comment>
<accession>A0ABR3CIR9</accession>
<gene>
    <name evidence="1" type="ORF">SLS55_004219</name>
</gene>